<reference evidence="3" key="1">
    <citation type="journal article" date="2019" name="Int. J. Syst. Evol. Microbiol.">
        <title>The Global Catalogue of Microorganisms (GCM) 10K type strain sequencing project: providing services to taxonomists for standard genome sequencing and annotation.</title>
        <authorList>
            <consortium name="The Broad Institute Genomics Platform"/>
            <consortium name="The Broad Institute Genome Sequencing Center for Infectious Disease"/>
            <person name="Wu L."/>
            <person name="Ma J."/>
        </authorList>
    </citation>
    <scope>NUCLEOTIDE SEQUENCE [LARGE SCALE GENOMIC DNA]</scope>
    <source>
        <strain evidence="3">KCTC 23299</strain>
    </source>
</reference>
<proteinExistence type="predicted"/>
<protein>
    <recommendedName>
        <fullName evidence="4">Tetratricopeptide repeat-containing protein</fullName>
    </recommendedName>
</protein>
<evidence type="ECO:0000256" key="1">
    <source>
        <dbReference type="SAM" id="MobiDB-lite"/>
    </source>
</evidence>
<keyword evidence="3" id="KW-1185">Reference proteome</keyword>
<dbReference type="Proteomes" id="UP001597511">
    <property type="component" value="Unassembled WGS sequence"/>
</dbReference>
<name>A0ABW6A6V3_9BACT</name>
<evidence type="ECO:0000313" key="2">
    <source>
        <dbReference type="EMBL" id="MFD2921073.1"/>
    </source>
</evidence>
<evidence type="ECO:0008006" key="4">
    <source>
        <dbReference type="Google" id="ProtNLM"/>
    </source>
</evidence>
<gene>
    <name evidence="2" type="ORF">ACFS6H_15210</name>
</gene>
<accession>A0ABW6A6V3</accession>
<feature type="compositionally biased region" description="Polar residues" evidence="1">
    <location>
        <begin position="499"/>
        <end position="512"/>
    </location>
</feature>
<sequence length="1052" mass="119779">MRRLRPGFKYIIITAFWLLAASFTFSALGQLGISYQFAKPKEYENKVLQSEKSQDKKFTFTRRVYQNTITRFNYYFNANNKLNDILERAKAAHRDDYASLLPFYNYSPETIAADSIQLDSLSYKSQTGIAIHDLRGDWIDNLYLLWGIAYHYQQKYDSAYLMLQFINYSFAPKKEDGYNKIIGSRLDGNMAYSVANKESANIIKKTFTQPPSRNDAFIWQIRNHLALDEYAEANSLITVLKEDPLFPKRLQNDLAEVQAYMHYKLQNWDSSAAYLAKALGNATNQHERGRWEYLIGQMYEAANNFEQAEAFYARTIKHTTDPVLEIYARLASIRVNKDGGENYIQENIDALLKMARRDKYTDYRDILYYTAAQMELERKNIPGAIALLERASRYTTQANALQRNRIFLQLADLSFDNQRYRYAANFYDSVTVTPEDKVDAEDIAIRKKLATDLAQRFEIIERQDSVQRIAQLPEEEIRAYVKKLARKLRKEQGLKDEASFNTGSGATLSSSKTPPPTLFAENKGEWYFNNNNLKQRGNAEFKSKWGGRPNVDNWRRSSAVASKNRNLSQNGNNPLSQDVGNMVADLNQEITSDLLYSRLPLTPELLKKSNDSIQEAMFEIGKIYIQSMEECALGVPTLENAMEKFPEHPKMEEILFNLYYCYNKQGYTDKANAIKKLMSNKFGDSNLTAIVNTGKDPSVSDTAAATKAYENVYDLFIEGNFEQAKAQKKLADSIYGNSYWTPQLLYIESIYYIKQREDSVATGVLNSLINKFNGTPMAAKAANLLDVLGRRKQIEEELTNLVLPAITEDSVQEAAPALVTPKQRQLVADSAKARTDLAVIDKNKANNNINIAAPTMQPVKTTAPPVDSVKVQPKVDSVVTKPIVDSVKLQPKKDSIINKPVIDTPLITKAPVITQPAIPVKPVVSDNEYSFDTEVPQYVLIVLNKVDPVFVSEARNAFARYNKDMYFNKTMMAELNNLTADNKLLLISPFKNVAEATAYVKDTKPKAATDIIPWLKGGKYTFHIISERNLKLLQNTKDIEQYIQFLQKHLSL</sequence>
<dbReference type="InterPro" id="IPR011990">
    <property type="entry name" value="TPR-like_helical_dom_sf"/>
</dbReference>
<organism evidence="2 3">
    <name type="scientific">Terrimonas rubra</name>
    <dbReference type="NCBI Taxonomy" id="1035890"/>
    <lineage>
        <taxon>Bacteria</taxon>
        <taxon>Pseudomonadati</taxon>
        <taxon>Bacteroidota</taxon>
        <taxon>Chitinophagia</taxon>
        <taxon>Chitinophagales</taxon>
        <taxon>Chitinophagaceae</taxon>
        <taxon>Terrimonas</taxon>
    </lineage>
</organism>
<dbReference type="Gene3D" id="1.25.40.10">
    <property type="entry name" value="Tetratricopeptide repeat domain"/>
    <property type="match status" value="2"/>
</dbReference>
<evidence type="ECO:0000313" key="3">
    <source>
        <dbReference type="Proteomes" id="UP001597511"/>
    </source>
</evidence>
<dbReference type="RefSeq" id="WP_386100668.1">
    <property type="nucleotide sequence ID" value="NZ_JBHUOZ010000003.1"/>
</dbReference>
<feature type="region of interest" description="Disordered" evidence="1">
    <location>
        <begin position="495"/>
        <end position="516"/>
    </location>
</feature>
<comment type="caution">
    <text evidence="2">The sequence shown here is derived from an EMBL/GenBank/DDBJ whole genome shotgun (WGS) entry which is preliminary data.</text>
</comment>
<dbReference type="EMBL" id="JBHUOZ010000003">
    <property type="protein sequence ID" value="MFD2921073.1"/>
    <property type="molecule type" value="Genomic_DNA"/>
</dbReference>